<sequence length="419" mass="47700">MSILYNFFISIFNGILPIIGLLTPKLKLFVKGRKESFSILEEKISKKDRVFWFHCASLGEYEQGVPVMEALKKKYPSHKLLVTFFSPSGYEAKKKSTLADVIVYLPMDTQLNAIKFIKHVHPELAVFVKYEFWPNYLKALQAKDIPAVFISTTFRENQVFFKWYGGFMRKALKTIDYFFVQDTISMGLIKNLGFENVTLSGDTRFDRVSHQIEMDNHVDFISEFINNRLCIVIGSSWPEDEAVFVDFVNQASDAVCFIIAPHEIKDASVNALKQKIKKSTVLYSEKDRRDLSECQVFIMNTIGYLSRVYSYGDIAYVGGAMGTGGLHNILEPATFGIPIVIGKNFDKFREAKQLQKLAGLFSVSKAEEFSKIINKLIDDKKFREKTGMIAGHFINSNTGATNMIVAYLETKITEISNQE</sequence>
<feature type="transmembrane region" description="Helical" evidence="8">
    <location>
        <begin position="6"/>
        <end position="24"/>
    </location>
</feature>
<dbReference type="EMBL" id="JAERQJ010000003">
    <property type="protein sequence ID" value="MBL0683522.1"/>
    <property type="molecule type" value="Genomic_DNA"/>
</dbReference>
<evidence type="ECO:0000256" key="7">
    <source>
        <dbReference type="PIRSR" id="PIRSR639901-1"/>
    </source>
</evidence>
<keyword evidence="8" id="KW-0448">Lipopolysaccharide biosynthesis</keyword>
<feature type="active site" description="Proton acceptor" evidence="7">
    <location>
        <position position="60"/>
    </location>
</feature>
<keyword evidence="8" id="KW-0472">Membrane</keyword>
<dbReference type="InterPro" id="IPR038107">
    <property type="entry name" value="Glycos_transf_N_sf"/>
</dbReference>
<keyword evidence="4 8" id="KW-0808">Transferase</keyword>
<keyword evidence="11" id="KW-1185">Reference proteome</keyword>
<dbReference type="Gene3D" id="3.40.50.11720">
    <property type="entry name" value="3-Deoxy-D-manno-octulosonic-acid transferase, N-terminal domain"/>
    <property type="match status" value="1"/>
</dbReference>
<dbReference type="GO" id="GO:0009244">
    <property type="term" value="P:lipopolysaccharide core region biosynthetic process"/>
    <property type="evidence" value="ECO:0007669"/>
    <property type="project" value="UniProtKB-UniRule"/>
</dbReference>
<keyword evidence="8" id="KW-1133">Transmembrane helix</keyword>
<keyword evidence="8" id="KW-0812">Transmembrane</keyword>
<gene>
    <name evidence="10" type="ORF">JJQ60_08345</name>
</gene>
<comment type="pathway">
    <text evidence="1 8">Bacterial outer membrane biogenesis; LPS core biosynthesis.</text>
</comment>
<evidence type="ECO:0000259" key="9">
    <source>
        <dbReference type="Pfam" id="PF04413"/>
    </source>
</evidence>
<evidence type="ECO:0000256" key="6">
    <source>
        <dbReference type="ARBA" id="ARBA00049183"/>
    </source>
</evidence>
<comment type="function">
    <text evidence="8">Involved in lipopolysaccharide (LPS) biosynthesis. Catalyzes the transfer of 3-deoxy-D-manno-octulosonate (Kdo) residue(s) from CMP-Kdo to lipid IV(A), the tetraacyldisaccharide-1,4'-bisphosphate precursor of lipid A.</text>
</comment>
<organism evidence="10 11">
    <name type="scientific">Aquimarina mytili</name>
    <dbReference type="NCBI Taxonomy" id="874423"/>
    <lineage>
        <taxon>Bacteria</taxon>
        <taxon>Pseudomonadati</taxon>
        <taxon>Bacteroidota</taxon>
        <taxon>Flavobacteriia</taxon>
        <taxon>Flavobacteriales</taxon>
        <taxon>Flavobacteriaceae</taxon>
        <taxon>Aquimarina</taxon>
    </lineage>
</organism>
<dbReference type="GO" id="GO:0005886">
    <property type="term" value="C:plasma membrane"/>
    <property type="evidence" value="ECO:0007669"/>
    <property type="project" value="UniProtKB-SubCell"/>
</dbReference>
<keyword evidence="8" id="KW-1003">Cell membrane</keyword>
<dbReference type="GO" id="GO:0043842">
    <property type="term" value="F:Kdo transferase activity"/>
    <property type="evidence" value="ECO:0007669"/>
    <property type="project" value="UniProtKB-EC"/>
</dbReference>
<evidence type="ECO:0000256" key="1">
    <source>
        <dbReference type="ARBA" id="ARBA00004713"/>
    </source>
</evidence>
<reference evidence="10" key="1">
    <citation type="submission" date="2021-01" db="EMBL/GenBank/DDBJ databases">
        <authorList>
            <person name="Zhong Y.L."/>
        </authorList>
    </citation>
    <scope>NUCLEOTIDE SEQUENCE</scope>
    <source>
        <strain evidence="10">KCTC 23302</strain>
    </source>
</reference>
<evidence type="ECO:0000256" key="8">
    <source>
        <dbReference type="RuleBase" id="RU365103"/>
    </source>
</evidence>
<dbReference type="Proteomes" id="UP000651057">
    <property type="component" value="Unassembled WGS sequence"/>
</dbReference>
<dbReference type="EC" id="2.4.99.12" evidence="2 8"/>
<comment type="caution">
    <text evidence="10">The sequence shown here is derived from an EMBL/GenBank/DDBJ whole genome shotgun (WGS) entry which is preliminary data.</text>
</comment>
<feature type="domain" description="3-deoxy-D-manno-octulosonic-acid transferase N-terminal" evidence="9">
    <location>
        <begin position="34"/>
        <end position="206"/>
    </location>
</feature>
<comment type="subcellular location">
    <subcellularLocation>
        <location evidence="8">Cell membrane</location>
    </subcellularLocation>
</comment>
<dbReference type="PANTHER" id="PTHR42755">
    <property type="entry name" value="3-DEOXY-MANNO-OCTULOSONATE CYTIDYLYLTRANSFERASE"/>
    <property type="match status" value="1"/>
</dbReference>
<evidence type="ECO:0000256" key="3">
    <source>
        <dbReference type="ARBA" id="ARBA00019077"/>
    </source>
</evidence>
<name>A0A936ZQF1_9FLAO</name>
<dbReference type="Gene3D" id="3.40.50.2000">
    <property type="entry name" value="Glycogen Phosphorylase B"/>
    <property type="match status" value="1"/>
</dbReference>
<evidence type="ECO:0000256" key="2">
    <source>
        <dbReference type="ARBA" id="ARBA00012621"/>
    </source>
</evidence>
<proteinExistence type="inferred from homology"/>
<evidence type="ECO:0000313" key="10">
    <source>
        <dbReference type="EMBL" id="MBL0683522.1"/>
    </source>
</evidence>
<dbReference type="PANTHER" id="PTHR42755:SF1">
    <property type="entry name" value="3-DEOXY-D-MANNO-OCTULOSONIC ACID TRANSFERASE, MITOCHONDRIAL-RELATED"/>
    <property type="match status" value="1"/>
</dbReference>
<dbReference type="InterPro" id="IPR007507">
    <property type="entry name" value="Glycos_transf_N"/>
</dbReference>
<evidence type="ECO:0000256" key="5">
    <source>
        <dbReference type="ARBA" id="ARBA00031445"/>
    </source>
</evidence>
<accession>A0A936ZQF1</accession>
<dbReference type="Pfam" id="PF04413">
    <property type="entry name" value="Glycos_transf_N"/>
    <property type="match status" value="1"/>
</dbReference>
<dbReference type="InterPro" id="IPR039901">
    <property type="entry name" value="Kdotransferase"/>
</dbReference>
<protein>
    <recommendedName>
        <fullName evidence="3 8">3-deoxy-D-manno-octulosonic acid transferase</fullName>
        <shortName evidence="8">Kdo transferase</shortName>
        <ecNumber evidence="2 8">2.4.99.12</ecNumber>
    </recommendedName>
    <alternativeName>
        <fullName evidence="5 8">Lipid IV(A) 3-deoxy-D-manno-octulosonic acid transferase</fullName>
    </alternativeName>
</protein>
<dbReference type="AlphaFoldDB" id="A0A936ZQF1"/>
<comment type="catalytic activity">
    <reaction evidence="6 8">
        <text>lipid IVA (E. coli) + CMP-3-deoxy-beta-D-manno-octulosonate = alpha-Kdo-(2-&gt;6)-lipid IVA (E. coli) + CMP + H(+)</text>
        <dbReference type="Rhea" id="RHEA:28066"/>
        <dbReference type="ChEBI" id="CHEBI:15378"/>
        <dbReference type="ChEBI" id="CHEBI:58603"/>
        <dbReference type="ChEBI" id="CHEBI:60364"/>
        <dbReference type="ChEBI" id="CHEBI:60377"/>
        <dbReference type="ChEBI" id="CHEBI:85987"/>
        <dbReference type="EC" id="2.4.99.12"/>
    </reaction>
</comment>
<dbReference type="RefSeq" id="WP_201918597.1">
    <property type="nucleotide sequence ID" value="NZ_BAABAX010000005.1"/>
</dbReference>
<comment type="similarity">
    <text evidence="8">Belongs to the glycosyltransferase group 1 family.</text>
</comment>
<evidence type="ECO:0000313" key="11">
    <source>
        <dbReference type="Proteomes" id="UP000651057"/>
    </source>
</evidence>
<dbReference type="GO" id="GO:0009245">
    <property type="term" value="P:lipid A biosynthetic process"/>
    <property type="evidence" value="ECO:0007669"/>
    <property type="project" value="TreeGrafter"/>
</dbReference>
<evidence type="ECO:0000256" key="4">
    <source>
        <dbReference type="ARBA" id="ARBA00022679"/>
    </source>
</evidence>